<sequence>MGARAVERIAAQAATEVDGVGGSAARMLGLAVGGEDREGAVKITAHVSGDTVVLNVRLSINYPQSITRTTERARAHLTRRVEELTGLTVLRMDIVVTALHGATAARRVQ</sequence>
<accession>A0A563F1Y0</accession>
<evidence type="ECO:0000313" key="3">
    <source>
        <dbReference type="Proteomes" id="UP000316639"/>
    </source>
</evidence>
<name>A0A563F1Y0_9PSEU</name>
<dbReference type="AlphaFoldDB" id="A0A563F1Y0"/>
<dbReference type="Pfam" id="PF03780">
    <property type="entry name" value="Asp23"/>
    <property type="match status" value="1"/>
</dbReference>
<reference evidence="2 3" key="1">
    <citation type="submission" date="2019-07" db="EMBL/GenBank/DDBJ databases">
        <title>Lentzea xizangensis sp. nov., isolated from Qinghai-Tibetan Plateau Soils.</title>
        <authorList>
            <person name="Huang J."/>
        </authorList>
    </citation>
    <scope>NUCLEOTIDE SEQUENCE [LARGE SCALE GENOMIC DNA]</scope>
    <source>
        <strain evidence="2 3">FXJ1.1311</strain>
    </source>
</reference>
<dbReference type="EMBL" id="VOBR01000002">
    <property type="protein sequence ID" value="TWP53970.1"/>
    <property type="molecule type" value="Genomic_DNA"/>
</dbReference>
<comment type="caution">
    <text evidence="2">The sequence shown here is derived from an EMBL/GenBank/DDBJ whole genome shotgun (WGS) entry which is preliminary data.</text>
</comment>
<proteinExistence type="inferred from homology"/>
<evidence type="ECO:0000256" key="1">
    <source>
        <dbReference type="ARBA" id="ARBA00005721"/>
    </source>
</evidence>
<comment type="similarity">
    <text evidence="1">Belongs to the asp23 family.</text>
</comment>
<dbReference type="InterPro" id="IPR005531">
    <property type="entry name" value="Asp23"/>
</dbReference>
<dbReference type="OrthoDB" id="4569527at2"/>
<dbReference type="Proteomes" id="UP000316639">
    <property type="component" value="Unassembled WGS sequence"/>
</dbReference>
<organism evidence="2 3">
    <name type="scientific">Lentzea tibetensis</name>
    <dbReference type="NCBI Taxonomy" id="2591470"/>
    <lineage>
        <taxon>Bacteria</taxon>
        <taxon>Bacillati</taxon>
        <taxon>Actinomycetota</taxon>
        <taxon>Actinomycetes</taxon>
        <taxon>Pseudonocardiales</taxon>
        <taxon>Pseudonocardiaceae</taxon>
        <taxon>Lentzea</taxon>
    </lineage>
</organism>
<gene>
    <name evidence="2" type="ORF">FKR81_02485</name>
</gene>
<protein>
    <submittedName>
        <fullName evidence="2">Asp23/Gls24 family envelope stress response protein</fullName>
    </submittedName>
</protein>
<keyword evidence="3" id="KW-1185">Reference proteome</keyword>
<evidence type="ECO:0000313" key="2">
    <source>
        <dbReference type="EMBL" id="TWP53970.1"/>
    </source>
</evidence>